<evidence type="ECO:0000313" key="7">
    <source>
        <dbReference type="Proteomes" id="UP000000753"/>
    </source>
</evidence>
<evidence type="ECO:0000313" key="6">
    <source>
        <dbReference type="EMBL" id="ACJ31350.1"/>
    </source>
</evidence>
<evidence type="ECO:0000256" key="4">
    <source>
        <dbReference type="ARBA" id="ARBA00023163"/>
    </source>
</evidence>
<dbReference type="OrthoDB" id="5825379at2"/>
<dbReference type="SUPFAM" id="SSF53850">
    <property type="entry name" value="Periplasmic binding protein-like II"/>
    <property type="match status" value="1"/>
</dbReference>
<dbReference type="RefSeq" id="WP_020914680.1">
    <property type="nucleotide sequence ID" value="NC_011566.1"/>
</dbReference>
<dbReference type="InterPro" id="IPR058163">
    <property type="entry name" value="LysR-type_TF_proteobact-type"/>
</dbReference>
<dbReference type="PANTHER" id="PTHR30537:SF30">
    <property type="entry name" value="TRANSCRIPTIONAL REGULATOR-RELATED"/>
    <property type="match status" value="1"/>
</dbReference>
<name>B8CTV6_SHEPW</name>
<dbReference type="InterPro" id="IPR000847">
    <property type="entry name" value="LysR_HTH_N"/>
</dbReference>
<keyword evidence="7" id="KW-1185">Reference proteome</keyword>
<gene>
    <name evidence="6" type="ordered locus">swp_4715</name>
</gene>
<evidence type="ECO:0000256" key="1">
    <source>
        <dbReference type="ARBA" id="ARBA00009437"/>
    </source>
</evidence>
<dbReference type="KEGG" id="swp:swp_4715"/>
<dbReference type="HOGENOM" id="CLU_039613_16_2_6"/>
<reference evidence="6 7" key="1">
    <citation type="journal article" date="2008" name="PLoS ONE">
        <title>Environmental adaptation: genomic analysis of the piezotolerant and psychrotolerant deep-sea iron reducing bacterium Shewanella piezotolerans WP3.</title>
        <authorList>
            <person name="Wang F."/>
            <person name="Wang J."/>
            <person name="Jian H."/>
            <person name="Zhang B."/>
            <person name="Li S."/>
            <person name="Wang F."/>
            <person name="Zeng X."/>
            <person name="Gao L."/>
            <person name="Bartlett D.H."/>
            <person name="Yu J."/>
            <person name="Hu S."/>
            <person name="Xiao X."/>
        </authorList>
    </citation>
    <scope>NUCLEOTIDE SEQUENCE [LARGE SCALE GENOMIC DNA]</scope>
    <source>
        <strain evidence="7">WP3 / JCM 13877</strain>
    </source>
</reference>
<comment type="similarity">
    <text evidence="1">Belongs to the LysR transcriptional regulatory family.</text>
</comment>
<feature type="domain" description="HTH lysR-type" evidence="5">
    <location>
        <begin position="1"/>
        <end position="59"/>
    </location>
</feature>
<dbReference type="Gene3D" id="1.10.10.10">
    <property type="entry name" value="Winged helix-like DNA-binding domain superfamily/Winged helix DNA-binding domain"/>
    <property type="match status" value="1"/>
</dbReference>
<organism evidence="6 7">
    <name type="scientific">Shewanella piezotolerans (strain WP3 / JCM 13877)</name>
    <dbReference type="NCBI Taxonomy" id="225849"/>
    <lineage>
        <taxon>Bacteria</taxon>
        <taxon>Pseudomonadati</taxon>
        <taxon>Pseudomonadota</taxon>
        <taxon>Gammaproteobacteria</taxon>
        <taxon>Alteromonadales</taxon>
        <taxon>Shewanellaceae</taxon>
        <taxon>Shewanella</taxon>
    </lineage>
</organism>
<dbReference type="PROSITE" id="PS50931">
    <property type="entry name" value="HTH_LYSR"/>
    <property type="match status" value="1"/>
</dbReference>
<dbReference type="GO" id="GO:0043565">
    <property type="term" value="F:sequence-specific DNA binding"/>
    <property type="evidence" value="ECO:0007669"/>
    <property type="project" value="TreeGrafter"/>
</dbReference>
<dbReference type="CDD" id="cd08422">
    <property type="entry name" value="PBP2_CrgA_like"/>
    <property type="match status" value="1"/>
</dbReference>
<evidence type="ECO:0000256" key="3">
    <source>
        <dbReference type="ARBA" id="ARBA00023125"/>
    </source>
</evidence>
<proteinExistence type="inferred from homology"/>
<dbReference type="GO" id="GO:0003700">
    <property type="term" value="F:DNA-binding transcription factor activity"/>
    <property type="evidence" value="ECO:0007669"/>
    <property type="project" value="InterPro"/>
</dbReference>
<dbReference type="FunFam" id="1.10.10.10:FF:000001">
    <property type="entry name" value="LysR family transcriptional regulator"/>
    <property type="match status" value="1"/>
</dbReference>
<keyword evidence="2" id="KW-0805">Transcription regulation</keyword>
<dbReference type="SUPFAM" id="SSF46785">
    <property type="entry name" value="Winged helix' DNA-binding domain"/>
    <property type="match status" value="1"/>
</dbReference>
<keyword evidence="3" id="KW-0238">DNA-binding</keyword>
<sequence>MDYLRHMAIFKQIVDAGSISAAAENLDLSKSVVSHHLKSLETAIGVQLLHRTTRKQQLTPAGTDFYQRCIQLADISQTAWQEARDTGGKLAGPLRISAPHALIDSIVAPAIAELCRDNAQVKPTISVADQRIDLLSDDVDLVIRVGKLPSSNLMQRKLGNFRDVVCASPTYIERHKHEIDAEHWQSLDYIANSWQKARLTHEFEPLAHPAYEQASMLKKLEFIANRFTDNSSAVCALAKAGLGVALLPEFVFQQAEQQNQLAMLVPDHQCPLNAVYAVHDFGHKPPQLIKSTIELLMRYFTSNKN</sequence>
<dbReference type="InterPro" id="IPR005119">
    <property type="entry name" value="LysR_subst-bd"/>
</dbReference>
<keyword evidence="4" id="KW-0804">Transcription</keyword>
<dbReference type="InterPro" id="IPR036388">
    <property type="entry name" value="WH-like_DNA-bd_sf"/>
</dbReference>
<dbReference type="PANTHER" id="PTHR30537">
    <property type="entry name" value="HTH-TYPE TRANSCRIPTIONAL REGULATOR"/>
    <property type="match status" value="1"/>
</dbReference>
<dbReference type="AlphaFoldDB" id="B8CTV6"/>
<accession>B8CTV6</accession>
<dbReference type="EMBL" id="CP000472">
    <property type="protein sequence ID" value="ACJ31350.1"/>
    <property type="molecule type" value="Genomic_DNA"/>
</dbReference>
<dbReference type="CDD" id="cd00090">
    <property type="entry name" value="HTH_ARSR"/>
    <property type="match status" value="1"/>
</dbReference>
<protein>
    <submittedName>
        <fullName evidence="6">Transcriptional regulator</fullName>
    </submittedName>
</protein>
<dbReference type="STRING" id="225849.swp_4715"/>
<dbReference type="Pfam" id="PF00126">
    <property type="entry name" value="HTH_1"/>
    <property type="match status" value="1"/>
</dbReference>
<dbReference type="InterPro" id="IPR036390">
    <property type="entry name" value="WH_DNA-bd_sf"/>
</dbReference>
<dbReference type="Proteomes" id="UP000000753">
    <property type="component" value="Chromosome"/>
</dbReference>
<dbReference type="Pfam" id="PF03466">
    <property type="entry name" value="LysR_substrate"/>
    <property type="match status" value="1"/>
</dbReference>
<evidence type="ECO:0000259" key="5">
    <source>
        <dbReference type="PROSITE" id="PS50931"/>
    </source>
</evidence>
<dbReference type="GO" id="GO:0006351">
    <property type="term" value="P:DNA-templated transcription"/>
    <property type="evidence" value="ECO:0007669"/>
    <property type="project" value="TreeGrafter"/>
</dbReference>
<dbReference type="InterPro" id="IPR011991">
    <property type="entry name" value="ArsR-like_HTH"/>
</dbReference>
<dbReference type="eggNOG" id="COG0583">
    <property type="taxonomic scope" value="Bacteria"/>
</dbReference>
<evidence type="ECO:0000256" key="2">
    <source>
        <dbReference type="ARBA" id="ARBA00023015"/>
    </source>
</evidence>
<dbReference type="Gene3D" id="3.40.190.290">
    <property type="match status" value="1"/>
</dbReference>